<dbReference type="Proteomes" id="UP000479710">
    <property type="component" value="Unassembled WGS sequence"/>
</dbReference>
<protein>
    <submittedName>
        <fullName evidence="1">Uncharacterized protein</fullName>
    </submittedName>
</protein>
<reference evidence="1 2" key="1">
    <citation type="submission" date="2019-11" db="EMBL/GenBank/DDBJ databases">
        <title>Whole genome sequence of Oryza granulata.</title>
        <authorList>
            <person name="Li W."/>
        </authorList>
    </citation>
    <scope>NUCLEOTIDE SEQUENCE [LARGE SCALE GENOMIC DNA]</scope>
    <source>
        <strain evidence="2">cv. Menghai</strain>
        <tissue evidence="1">Leaf</tissue>
    </source>
</reference>
<evidence type="ECO:0000313" key="1">
    <source>
        <dbReference type="EMBL" id="KAF0890622.1"/>
    </source>
</evidence>
<comment type="caution">
    <text evidence="1">The sequence shown here is derived from an EMBL/GenBank/DDBJ whole genome shotgun (WGS) entry which is preliminary data.</text>
</comment>
<keyword evidence="2" id="KW-1185">Reference proteome</keyword>
<gene>
    <name evidence="1" type="ORF">E2562_003818</name>
</gene>
<evidence type="ECO:0000313" key="2">
    <source>
        <dbReference type="Proteomes" id="UP000479710"/>
    </source>
</evidence>
<organism evidence="1 2">
    <name type="scientific">Oryza meyeriana var. granulata</name>
    <dbReference type="NCBI Taxonomy" id="110450"/>
    <lineage>
        <taxon>Eukaryota</taxon>
        <taxon>Viridiplantae</taxon>
        <taxon>Streptophyta</taxon>
        <taxon>Embryophyta</taxon>
        <taxon>Tracheophyta</taxon>
        <taxon>Spermatophyta</taxon>
        <taxon>Magnoliopsida</taxon>
        <taxon>Liliopsida</taxon>
        <taxon>Poales</taxon>
        <taxon>Poaceae</taxon>
        <taxon>BOP clade</taxon>
        <taxon>Oryzoideae</taxon>
        <taxon>Oryzeae</taxon>
        <taxon>Oryzinae</taxon>
        <taxon>Oryza</taxon>
        <taxon>Oryza meyeriana</taxon>
    </lineage>
</organism>
<proteinExistence type="predicted"/>
<name>A0A6G1BS12_9ORYZ</name>
<accession>A0A6G1BS12</accession>
<sequence>MCGHAGLFYQVDLHGMLHAARQAQQGAMRGILDCDDDFLLFLEAVEVLYFVIGNKKVAKKKLGGEM</sequence>
<dbReference type="AlphaFoldDB" id="A0A6G1BS12"/>
<dbReference type="EMBL" id="SPHZ02000011">
    <property type="protein sequence ID" value="KAF0890622.1"/>
    <property type="molecule type" value="Genomic_DNA"/>
</dbReference>